<protein>
    <recommendedName>
        <fullName evidence="3">RING-type domain-containing protein</fullName>
    </recommendedName>
</protein>
<dbReference type="Proteomes" id="UP001152797">
    <property type="component" value="Unassembled WGS sequence"/>
</dbReference>
<gene>
    <name evidence="4" type="ORF">C1SCF055_LOCUS15238</name>
</gene>
<proteinExistence type="predicted"/>
<dbReference type="EMBL" id="CAMXCT020001224">
    <property type="protein sequence ID" value="CAL1141381.1"/>
    <property type="molecule type" value="Genomic_DNA"/>
</dbReference>
<dbReference type="EMBL" id="CAMXCT010001224">
    <property type="protein sequence ID" value="CAI3988006.1"/>
    <property type="molecule type" value="Genomic_DNA"/>
</dbReference>
<feature type="region of interest" description="Disordered" evidence="2">
    <location>
        <begin position="98"/>
        <end position="141"/>
    </location>
</feature>
<reference evidence="5" key="2">
    <citation type="submission" date="2024-04" db="EMBL/GenBank/DDBJ databases">
        <authorList>
            <person name="Chen Y."/>
            <person name="Shah S."/>
            <person name="Dougan E. K."/>
            <person name="Thang M."/>
            <person name="Chan C."/>
        </authorList>
    </citation>
    <scope>NUCLEOTIDE SEQUENCE [LARGE SCALE GENOMIC DNA]</scope>
</reference>
<dbReference type="InterPro" id="IPR001841">
    <property type="entry name" value="Znf_RING"/>
</dbReference>
<keyword evidence="6" id="KW-1185">Reference proteome</keyword>
<keyword evidence="1" id="KW-0862">Zinc</keyword>
<evidence type="ECO:0000256" key="2">
    <source>
        <dbReference type="SAM" id="MobiDB-lite"/>
    </source>
</evidence>
<accession>A0A9P1CAP6</accession>
<comment type="caution">
    <text evidence="4">The sequence shown here is derived from an EMBL/GenBank/DDBJ whole genome shotgun (WGS) entry which is preliminary data.</text>
</comment>
<evidence type="ECO:0000313" key="6">
    <source>
        <dbReference type="Proteomes" id="UP001152797"/>
    </source>
</evidence>
<feature type="domain" description="RING-type" evidence="3">
    <location>
        <begin position="412"/>
        <end position="455"/>
    </location>
</feature>
<evidence type="ECO:0000256" key="1">
    <source>
        <dbReference type="PROSITE-ProRule" id="PRU00175"/>
    </source>
</evidence>
<feature type="compositionally biased region" description="Polar residues" evidence="2">
    <location>
        <begin position="119"/>
        <end position="141"/>
    </location>
</feature>
<dbReference type="SUPFAM" id="SSF57850">
    <property type="entry name" value="RING/U-box"/>
    <property type="match status" value="1"/>
</dbReference>
<keyword evidence="1" id="KW-0863">Zinc-finger</keyword>
<keyword evidence="1" id="KW-0479">Metal-binding</keyword>
<dbReference type="EMBL" id="CAMXCT030001224">
    <property type="protein sequence ID" value="CAL4775318.1"/>
    <property type="molecule type" value="Genomic_DNA"/>
</dbReference>
<feature type="compositionally biased region" description="Low complexity" evidence="2">
    <location>
        <begin position="342"/>
        <end position="370"/>
    </location>
</feature>
<evidence type="ECO:0000313" key="4">
    <source>
        <dbReference type="EMBL" id="CAI3988006.1"/>
    </source>
</evidence>
<dbReference type="AlphaFoldDB" id="A0A9P1CAP6"/>
<dbReference type="GO" id="GO:0008270">
    <property type="term" value="F:zinc ion binding"/>
    <property type="evidence" value="ECO:0007669"/>
    <property type="project" value="UniProtKB-KW"/>
</dbReference>
<dbReference type="InterPro" id="IPR013083">
    <property type="entry name" value="Znf_RING/FYVE/PHD"/>
</dbReference>
<dbReference type="Gene3D" id="3.30.40.10">
    <property type="entry name" value="Zinc/RING finger domain, C3HC4 (zinc finger)"/>
    <property type="match status" value="1"/>
</dbReference>
<organism evidence="4">
    <name type="scientific">Cladocopium goreaui</name>
    <dbReference type="NCBI Taxonomy" id="2562237"/>
    <lineage>
        <taxon>Eukaryota</taxon>
        <taxon>Sar</taxon>
        <taxon>Alveolata</taxon>
        <taxon>Dinophyceae</taxon>
        <taxon>Suessiales</taxon>
        <taxon>Symbiodiniaceae</taxon>
        <taxon>Cladocopium</taxon>
    </lineage>
</organism>
<evidence type="ECO:0000259" key="3">
    <source>
        <dbReference type="PROSITE" id="PS50089"/>
    </source>
</evidence>
<feature type="region of interest" description="Disordered" evidence="2">
    <location>
        <begin position="342"/>
        <end position="403"/>
    </location>
</feature>
<reference evidence="4" key="1">
    <citation type="submission" date="2022-10" db="EMBL/GenBank/DDBJ databases">
        <authorList>
            <person name="Chen Y."/>
            <person name="Dougan E. K."/>
            <person name="Chan C."/>
            <person name="Rhodes N."/>
            <person name="Thang M."/>
        </authorList>
    </citation>
    <scope>NUCLEOTIDE SEQUENCE</scope>
</reference>
<evidence type="ECO:0000313" key="5">
    <source>
        <dbReference type="EMBL" id="CAL1141381.1"/>
    </source>
</evidence>
<dbReference type="PROSITE" id="PS50089">
    <property type="entry name" value="ZF_RING_2"/>
    <property type="match status" value="1"/>
</dbReference>
<sequence length="502" mass="54882">MSVTQRSKKARLTHQQMALSSMFQPGMNPMAMTNPMAMMNPAMAAMFQQMSNPSAPSSGLTINLPAHTDDALVEGGEEQGEDGGEDEEHGEDVHQAVLTNESQRAAVTPKKSAPPVRPMSSNPTAGPFPQSQTKEPQGETSDVINEAVSRVMATRNALFKATKGEMPIPRSIKYLGAMPKVRLSQAIEACDPDLNATATSSLTEDGLRRVLWCLTRQRPLVPMSGLQVTLYNELFARLLVRHQQLVRRTVNSQSDSLVDSLVGRQCKDLKNETELVDSLVKQLTDSWGFDQGWLDELHAILKRHAEAKTKSRAKAIGAPAAMPELLQARPLMQAFAKAGAPAPRAGVLRPSVTSDPPSVPDDAAVTADASQHVESRHVENQSVSVPEPGEAFEAGEDLGHVDQPEDSDLPQCCICQKIMNHRTEELMALECSHVFHVACITECWTKLGKPQWWCPYKCTEHVSNVEDDDWVMGNNDDSAVGAPEQPPPERVVFEIHGMPSPR</sequence>
<name>A0A9P1CAP6_9DINO</name>